<evidence type="ECO:0000256" key="1">
    <source>
        <dbReference type="ARBA" id="ARBA00006194"/>
    </source>
</evidence>
<comment type="caution">
    <text evidence="9">The sequence shown here is derived from an EMBL/GenBank/DDBJ whole genome shotgun (WGS) entry which is preliminary data.</text>
</comment>
<dbReference type="SUPFAM" id="SSF53137">
    <property type="entry name" value="Translational machinery components"/>
    <property type="match status" value="1"/>
</dbReference>
<proteinExistence type="inferred from homology"/>
<dbReference type="InterPro" id="IPR018102">
    <property type="entry name" value="Ribosomal_uS11_CS"/>
</dbReference>
<organism evidence="9 10">
    <name type="scientific">Candidatus Beckwithbacteria bacterium CG2_30_44_31</name>
    <dbReference type="NCBI Taxonomy" id="1805035"/>
    <lineage>
        <taxon>Bacteria</taxon>
        <taxon>Candidatus Beckwithiibacteriota</taxon>
    </lineage>
</organism>
<dbReference type="Gene3D" id="3.30.420.80">
    <property type="entry name" value="Ribosomal protein S11"/>
    <property type="match status" value="1"/>
</dbReference>
<evidence type="ECO:0000256" key="4">
    <source>
        <dbReference type="ARBA" id="ARBA00022980"/>
    </source>
</evidence>
<evidence type="ECO:0000256" key="5">
    <source>
        <dbReference type="ARBA" id="ARBA00023274"/>
    </source>
</evidence>
<dbReference type="Pfam" id="PF00411">
    <property type="entry name" value="Ribosomal_S11"/>
    <property type="match status" value="1"/>
</dbReference>
<dbReference type="GO" id="GO:1990904">
    <property type="term" value="C:ribonucleoprotein complex"/>
    <property type="evidence" value="ECO:0007669"/>
    <property type="project" value="UniProtKB-KW"/>
</dbReference>
<keyword evidence="5 7" id="KW-0687">Ribonucleoprotein</keyword>
<sequence length="123" mass="13000">MPKKPTIANIKSGNLYITASFNNTLATITDLKGNVVCWGSTGHSGFKGARKSTPFAATTAIETTVRKAKEMGLTSLQVFIKGPGSGRDAVLGVIKASGLKITLLADITPMPHNGCRPRKRHHG</sequence>
<keyword evidence="2 7" id="KW-0699">rRNA-binding</keyword>
<dbReference type="InterPro" id="IPR019981">
    <property type="entry name" value="Ribosomal_uS11_bac-type"/>
</dbReference>
<gene>
    <name evidence="7" type="primary">rpsK</name>
    <name evidence="9" type="ORF">AUK18_01570</name>
</gene>
<reference evidence="9 10" key="1">
    <citation type="journal article" date="2016" name="Environ. Microbiol.">
        <title>Genomic resolution of a cold subsurface aquifer community provides metabolic insights for novel microbes adapted to high CO concentrations.</title>
        <authorList>
            <person name="Probst A.J."/>
            <person name="Castelle C.J."/>
            <person name="Singh A."/>
            <person name="Brown C.T."/>
            <person name="Anantharaman K."/>
            <person name="Sharon I."/>
            <person name="Hug L.A."/>
            <person name="Burstein D."/>
            <person name="Emerson J.B."/>
            <person name="Thomas B.C."/>
            <person name="Banfield J.F."/>
        </authorList>
    </citation>
    <scope>NUCLEOTIDE SEQUENCE [LARGE SCALE GENOMIC DNA]</scope>
    <source>
        <strain evidence="9">CG2_30_44_31</strain>
    </source>
</reference>
<dbReference type="NCBIfam" id="TIGR03632">
    <property type="entry name" value="uS11_bact"/>
    <property type="match status" value="1"/>
</dbReference>
<dbReference type="InterPro" id="IPR001971">
    <property type="entry name" value="Ribosomal_uS11"/>
</dbReference>
<accession>A0A1J5AWY6</accession>
<evidence type="ECO:0000256" key="7">
    <source>
        <dbReference type="HAMAP-Rule" id="MF_01310"/>
    </source>
</evidence>
<keyword evidence="4 7" id="KW-0689">Ribosomal protein</keyword>
<dbReference type="NCBIfam" id="NF003698">
    <property type="entry name" value="PRK05309.1"/>
    <property type="match status" value="1"/>
</dbReference>
<comment type="subunit">
    <text evidence="7">Part of the 30S ribosomal subunit. Interacts with proteins S7 and S18. Binds to IF-3.</text>
</comment>
<dbReference type="GO" id="GO:0019843">
    <property type="term" value="F:rRNA binding"/>
    <property type="evidence" value="ECO:0007669"/>
    <property type="project" value="UniProtKB-UniRule"/>
</dbReference>
<dbReference type="GO" id="GO:0006412">
    <property type="term" value="P:translation"/>
    <property type="evidence" value="ECO:0007669"/>
    <property type="project" value="UniProtKB-UniRule"/>
</dbReference>
<name>A0A1J5AWY6_9BACT</name>
<evidence type="ECO:0000256" key="6">
    <source>
        <dbReference type="ARBA" id="ARBA00035160"/>
    </source>
</evidence>
<keyword evidence="3 7" id="KW-0694">RNA-binding</keyword>
<evidence type="ECO:0000256" key="2">
    <source>
        <dbReference type="ARBA" id="ARBA00022730"/>
    </source>
</evidence>
<dbReference type="HAMAP" id="MF_01310">
    <property type="entry name" value="Ribosomal_uS11"/>
    <property type="match status" value="1"/>
</dbReference>
<comment type="similarity">
    <text evidence="1 7 8">Belongs to the universal ribosomal protein uS11 family.</text>
</comment>
<dbReference type="InterPro" id="IPR036967">
    <property type="entry name" value="Ribosomal_uS11_sf"/>
</dbReference>
<dbReference type="GO" id="GO:0005840">
    <property type="term" value="C:ribosome"/>
    <property type="evidence" value="ECO:0007669"/>
    <property type="project" value="UniProtKB-KW"/>
</dbReference>
<dbReference type="Proteomes" id="UP000183605">
    <property type="component" value="Unassembled WGS sequence"/>
</dbReference>
<dbReference type="PIRSF" id="PIRSF002131">
    <property type="entry name" value="Ribosomal_S11"/>
    <property type="match status" value="1"/>
</dbReference>
<evidence type="ECO:0000313" key="10">
    <source>
        <dbReference type="Proteomes" id="UP000183605"/>
    </source>
</evidence>
<comment type="function">
    <text evidence="7">Located on the platform of the 30S subunit, it bridges several disparate RNA helices of the 16S rRNA. Forms part of the Shine-Dalgarno cleft in the 70S ribosome.</text>
</comment>
<dbReference type="EMBL" id="MNXQ01000030">
    <property type="protein sequence ID" value="OIP03629.1"/>
    <property type="molecule type" value="Genomic_DNA"/>
</dbReference>
<dbReference type="AlphaFoldDB" id="A0A1J5AWY6"/>
<evidence type="ECO:0000256" key="3">
    <source>
        <dbReference type="ARBA" id="ARBA00022884"/>
    </source>
</evidence>
<evidence type="ECO:0000313" key="9">
    <source>
        <dbReference type="EMBL" id="OIP03629.1"/>
    </source>
</evidence>
<dbReference type="GO" id="GO:0003735">
    <property type="term" value="F:structural constituent of ribosome"/>
    <property type="evidence" value="ECO:0007669"/>
    <property type="project" value="InterPro"/>
</dbReference>
<dbReference type="PANTHER" id="PTHR11759">
    <property type="entry name" value="40S RIBOSOMAL PROTEIN S14/30S RIBOSOMAL PROTEIN S11"/>
    <property type="match status" value="1"/>
</dbReference>
<evidence type="ECO:0000256" key="8">
    <source>
        <dbReference type="RuleBase" id="RU003629"/>
    </source>
</evidence>
<dbReference type="PROSITE" id="PS00054">
    <property type="entry name" value="RIBOSOMAL_S11"/>
    <property type="match status" value="1"/>
</dbReference>
<protein>
    <recommendedName>
        <fullName evidence="6 7">Small ribosomal subunit protein uS11</fullName>
    </recommendedName>
</protein>